<keyword evidence="4" id="KW-1185">Reference proteome</keyword>
<feature type="chain" id="PRO_5047120307" evidence="1">
    <location>
        <begin position="22"/>
        <end position="265"/>
    </location>
</feature>
<proteinExistence type="predicted"/>
<dbReference type="InterPro" id="IPR041051">
    <property type="entry name" value="PCSK9_C3"/>
</dbReference>
<protein>
    <submittedName>
        <fullName evidence="5">Proprotein convertase subtilisin/kexin type 9-like</fullName>
    </submittedName>
</protein>
<feature type="domain" description="Proprotein convertase subtilisin/kexin type 9 C-terminal" evidence="3">
    <location>
        <begin position="196"/>
        <end position="263"/>
    </location>
</feature>
<dbReference type="InterPro" id="IPR041254">
    <property type="entry name" value="PCSK9_C1"/>
</dbReference>
<feature type="domain" description="Proprotein convertase subtilisin/kexin type 9 C-terminal" evidence="2">
    <location>
        <begin position="26"/>
        <end position="108"/>
    </location>
</feature>
<dbReference type="Gene3D" id="2.60.120.690">
    <property type="entry name" value="Proprotein convertase subtilisin/kexin type 9"/>
    <property type="match status" value="1"/>
</dbReference>
<evidence type="ECO:0000259" key="2">
    <source>
        <dbReference type="Pfam" id="PF18459"/>
    </source>
</evidence>
<sequence length="265" mass="28183">MNIAFCVCVVLTVVCVSTVCGEEGEWCIVCTTRVSELSGTGDDDKSEVQCKSGEVMTGCSSYSPGKGHGKRDGEFFKTDTNGNAVCVAQNGYKGTGVYAYARCCHWPKMTCQYVKGEQSETSDDAISIAQCPDVIDCMSASVTGCAVHTYWQNLDGTQPNVPSYPTELTDITDNYCYGVNGYSGKGVTGHAACCGAPGLKCKAKFSEQVKNAEAKVKCDDGWILTGCSVRTSWKETDGAYIDDDDNCIAAGTDKLWAVAVCCKTG</sequence>
<dbReference type="RefSeq" id="XP_002731224.1">
    <property type="nucleotide sequence ID" value="XM_002731178.2"/>
</dbReference>
<accession>A0ABM0GJH9</accession>
<evidence type="ECO:0000313" key="5">
    <source>
        <dbReference type="RefSeq" id="XP_002731224.1"/>
    </source>
</evidence>
<dbReference type="GeneID" id="100370047"/>
<organism evidence="4 5">
    <name type="scientific">Saccoglossus kowalevskii</name>
    <name type="common">Acorn worm</name>
    <dbReference type="NCBI Taxonomy" id="10224"/>
    <lineage>
        <taxon>Eukaryota</taxon>
        <taxon>Metazoa</taxon>
        <taxon>Hemichordata</taxon>
        <taxon>Enteropneusta</taxon>
        <taxon>Harrimaniidae</taxon>
        <taxon>Saccoglossus</taxon>
    </lineage>
</organism>
<evidence type="ECO:0000313" key="4">
    <source>
        <dbReference type="Proteomes" id="UP000694865"/>
    </source>
</evidence>
<reference evidence="5" key="1">
    <citation type="submission" date="2025-08" db="UniProtKB">
        <authorList>
            <consortium name="RefSeq"/>
        </authorList>
    </citation>
    <scope>IDENTIFICATION</scope>
    <source>
        <tissue evidence="5">Testes</tissue>
    </source>
</reference>
<dbReference type="Pfam" id="PF18459">
    <property type="entry name" value="PCSK9_C1"/>
    <property type="match status" value="1"/>
</dbReference>
<name>A0ABM0GJH9_SACKO</name>
<dbReference type="Proteomes" id="UP000694865">
    <property type="component" value="Unplaced"/>
</dbReference>
<gene>
    <name evidence="5" type="primary">LOC100370047</name>
</gene>
<keyword evidence="1" id="KW-0732">Signal</keyword>
<evidence type="ECO:0000256" key="1">
    <source>
        <dbReference type="SAM" id="SignalP"/>
    </source>
</evidence>
<feature type="signal peptide" evidence="1">
    <location>
        <begin position="1"/>
        <end position="21"/>
    </location>
</feature>
<dbReference type="Pfam" id="PF18463">
    <property type="entry name" value="PCSK9_C3"/>
    <property type="match status" value="1"/>
</dbReference>
<evidence type="ECO:0000259" key="3">
    <source>
        <dbReference type="Pfam" id="PF18463"/>
    </source>
</evidence>